<organism evidence="1 2">
    <name type="scientific">Mycena rosella</name>
    <name type="common">Pink bonnet</name>
    <name type="synonym">Agaricus rosellus</name>
    <dbReference type="NCBI Taxonomy" id="1033263"/>
    <lineage>
        <taxon>Eukaryota</taxon>
        <taxon>Fungi</taxon>
        <taxon>Dikarya</taxon>
        <taxon>Basidiomycota</taxon>
        <taxon>Agaricomycotina</taxon>
        <taxon>Agaricomycetes</taxon>
        <taxon>Agaricomycetidae</taxon>
        <taxon>Agaricales</taxon>
        <taxon>Marasmiineae</taxon>
        <taxon>Mycenaceae</taxon>
        <taxon>Mycena</taxon>
    </lineage>
</organism>
<evidence type="ECO:0000313" key="1">
    <source>
        <dbReference type="EMBL" id="KAJ7697346.1"/>
    </source>
</evidence>
<comment type="caution">
    <text evidence="1">The sequence shown here is derived from an EMBL/GenBank/DDBJ whole genome shotgun (WGS) entry which is preliminary data.</text>
</comment>
<dbReference type="EMBL" id="JARKIE010000030">
    <property type="protein sequence ID" value="KAJ7697346.1"/>
    <property type="molecule type" value="Genomic_DNA"/>
</dbReference>
<dbReference type="Proteomes" id="UP001221757">
    <property type="component" value="Unassembled WGS sequence"/>
</dbReference>
<accession>A0AAD7GP96</accession>
<proteinExistence type="predicted"/>
<feature type="non-terminal residue" evidence="1">
    <location>
        <position position="96"/>
    </location>
</feature>
<evidence type="ECO:0000313" key="2">
    <source>
        <dbReference type="Proteomes" id="UP001221757"/>
    </source>
</evidence>
<name>A0AAD7GP96_MYCRO</name>
<reference evidence="1" key="1">
    <citation type="submission" date="2023-03" db="EMBL/GenBank/DDBJ databases">
        <title>Massive genome expansion in bonnet fungi (Mycena s.s.) driven by repeated elements and novel gene families across ecological guilds.</title>
        <authorList>
            <consortium name="Lawrence Berkeley National Laboratory"/>
            <person name="Harder C.B."/>
            <person name="Miyauchi S."/>
            <person name="Viragh M."/>
            <person name="Kuo A."/>
            <person name="Thoen E."/>
            <person name="Andreopoulos B."/>
            <person name="Lu D."/>
            <person name="Skrede I."/>
            <person name="Drula E."/>
            <person name="Henrissat B."/>
            <person name="Morin E."/>
            <person name="Kohler A."/>
            <person name="Barry K."/>
            <person name="LaButti K."/>
            <person name="Morin E."/>
            <person name="Salamov A."/>
            <person name="Lipzen A."/>
            <person name="Mereny Z."/>
            <person name="Hegedus B."/>
            <person name="Baldrian P."/>
            <person name="Stursova M."/>
            <person name="Weitz H."/>
            <person name="Taylor A."/>
            <person name="Grigoriev I.V."/>
            <person name="Nagy L.G."/>
            <person name="Martin F."/>
            <person name="Kauserud H."/>
        </authorList>
    </citation>
    <scope>NUCLEOTIDE SEQUENCE</scope>
    <source>
        <strain evidence="1">CBHHK067</strain>
    </source>
</reference>
<protein>
    <submittedName>
        <fullName evidence="1">Uncharacterized protein</fullName>
    </submittedName>
</protein>
<gene>
    <name evidence="1" type="ORF">B0H17DRAFT_928408</name>
</gene>
<sequence>IEIRGKIARQRTSEMLSLSSDPSSRTMTVDGMTFTFILRDNFIWLYSTASQSEILGRIERGQDSVTLELTGEAIHIGLLEAATVATFLLQCRRNMD</sequence>
<dbReference type="AlphaFoldDB" id="A0AAD7GP96"/>
<keyword evidence="2" id="KW-1185">Reference proteome</keyword>